<evidence type="ECO:0000313" key="1">
    <source>
        <dbReference type="EMBL" id="BBZ22821.1"/>
    </source>
</evidence>
<gene>
    <name evidence="1" type="ORF">MHIB_12390</name>
</gene>
<organism evidence="1 2">
    <name type="scientific">Mycolicibacter hiberniae</name>
    <dbReference type="NCBI Taxonomy" id="29314"/>
    <lineage>
        <taxon>Bacteria</taxon>
        <taxon>Bacillati</taxon>
        <taxon>Actinomycetota</taxon>
        <taxon>Actinomycetes</taxon>
        <taxon>Mycobacteriales</taxon>
        <taxon>Mycobacteriaceae</taxon>
        <taxon>Mycolicibacter</taxon>
    </lineage>
</organism>
<dbReference type="KEGG" id="mhib:MHIB_12390"/>
<name>A0A7I7X1X7_9MYCO</name>
<accession>A0A7I7X1X7</accession>
<dbReference type="AlphaFoldDB" id="A0A7I7X1X7"/>
<keyword evidence="2" id="KW-1185">Reference proteome</keyword>
<dbReference type="Proteomes" id="UP000467260">
    <property type="component" value="Chromosome"/>
</dbReference>
<evidence type="ECO:0000313" key="2">
    <source>
        <dbReference type="Proteomes" id="UP000467260"/>
    </source>
</evidence>
<dbReference type="EMBL" id="AP022609">
    <property type="protein sequence ID" value="BBZ22821.1"/>
    <property type="molecule type" value="Genomic_DNA"/>
</dbReference>
<protein>
    <submittedName>
        <fullName evidence="1">Uncharacterized protein</fullName>
    </submittedName>
</protein>
<sequence length="117" mass="12955">MCNTSECEHSRLIDPRRSMCLCDVGAPDYIVAVVIDANGDQTLWLARADLVGCDNVDHGDEQPAHEKLGRLPRAIRERIWGDELRCGRPRSNGKLCKHRVKEPGQSCGTHCDDGVST</sequence>
<reference evidence="1 2" key="1">
    <citation type="journal article" date="2019" name="Emerg. Microbes Infect.">
        <title>Comprehensive subspecies identification of 175 nontuberculous mycobacteria species based on 7547 genomic profiles.</title>
        <authorList>
            <person name="Matsumoto Y."/>
            <person name="Kinjo T."/>
            <person name="Motooka D."/>
            <person name="Nabeya D."/>
            <person name="Jung N."/>
            <person name="Uechi K."/>
            <person name="Horii T."/>
            <person name="Iida T."/>
            <person name="Fujita J."/>
            <person name="Nakamura S."/>
        </authorList>
    </citation>
    <scope>NUCLEOTIDE SEQUENCE [LARGE SCALE GENOMIC DNA]</scope>
    <source>
        <strain evidence="1 2">JCM 13571</strain>
    </source>
</reference>
<proteinExistence type="predicted"/>